<gene>
    <name evidence="2" type="ORF">AB6A40_002466</name>
</gene>
<dbReference type="EMBL" id="JBGFUD010001103">
    <property type="protein sequence ID" value="MFH4975757.1"/>
    <property type="molecule type" value="Genomic_DNA"/>
</dbReference>
<comment type="caution">
    <text evidence="2">The sequence shown here is derived from an EMBL/GenBank/DDBJ whole genome shotgun (WGS) entry which is preliminary data.</text>
</comment>
<dbReference type="InterPro" id="IPR040676">
    <property type="entry name" value="DUF5641"/>
</dbReference>
<dbReference type="AlphaFoldDB" id="A0ABD6EGS4"/>
<organism evidence="2 3">
    <name type="scientific">Gnathostoma spinigerum</name>
    <dbReference type="NCBI Taxonomy" id="75299"/>
    <lineage>
        <taxon>Eukaryota</taxon>
        <taxon>Metazoa</taxon>
        <taxon>Ecdysozoa</taxon>
        <taxon>Nematoda</taxon>
        <taxon>Chromadorea</taxon>
        <taxon>Rhabditida</taxon>
        <taxon>Spirurina</taxon>
        <taxon>Gnathostomatomorpha</taxon>
        <taxon>Gnathostomatoidea</taxon>
        <taxon>Gnathostomatidae</taxon>
        <taxon>Gnathostoma</taxon>
    </lineage>
</organism>
<evidence type="ECO:0000313" key="3">
    <source>
        <dbReference type="Proteomes" id="UP001608902"/>
    </source>
</evidence>
<sequence length="135" mass="15134">MLRGRARFIHAGPYRQTKRAPHVGEFVLIRETNVPRGMWKLGQVTKSTTGTGDVIQSAEVRTASGRTIIRRISLLYPLEVISDADSRALPDHEEYPARSTKKVETWTQESRVTRIMTRGNPQGGEAYVPPVLPPL</sequence>
<protein>
    <recommendedName>
        <fullName evidence="1">DUF5641 domain-containing protein</fullName>
    </recommendedName>
</protein>
<evidence type="ECO:0000259" key="1">
    <source>
        <dbReference type="Pfam" id="PF18701"/>
    </source>
</evidence>
<accession>A0ABD6EGS4</accession>
<name>A0ABD6EGS4_9BILA</name>
<evidence type="ECO:0000313" key="2">
    <source>
        <dbReference type="EMBL" id="MFH4975757.1"/>
    </source>
</evidence>
<feature type="domain" description="DUF5641" evidence="1">
    <location>
        <begin position="14"/>
        <end position="77"/>
    </location>
</feature>
<proteinExistence type="predicted"/>
<keyword evidence="3" id="KW-1185">Reference proteome</keyword>
<dbReference type="Proteomes" id="UP001608902">
    <property type="component" value="Unassembled WGS sequence"/>
</dbReference>
<dbReference type="Pfam" id="PF18701">
    <property type="entry name" value="DUF5641"/>
    <property type="match status" value="1"/>
</dbReference>
<reference evidence="2 3" key="1">
    <citation type="submission" date="2024-08" db="EMBL/GenBank/DDBJ databases">
        <title>Gnathostoma spinigerum genome.</title>
        <authorList>
            <person name="Gonzalez-Bertolin B."/>
            <person name="Monzon S."/>
            <person name="Zaballos A."/>
            <person name="Jimenez P."/>
            <person name="Dekumyoy P."/>
            <person name="Varona S."/>
            <person name="Cuesta I."/>
            <person name="Sumanam S."/>
            <person name="Adisakwattana P."/>
            <person name="Gasser R.B."/>
            <person name="Hernandez-Gonzalez A."/>
            <person name="Young N.D."/>
            <person name="Perteguer M.J."/>
        </authorList>
    </citation>
    <scope>NUCLEOTIDE SEQUENCE [LARGE SCALE GENOMIC DNA]</scope>
    <source>
        <strain evidence="2">AL3</strain>
        <tissue evidence="2">Liver</tissue>
    </source>
</reference>